<protein>
    <submittedName>
        <fullName evidence="1">Uncharacterized protein</fullName>
    </submittedName>
</protein>
<gene>
    <name evidence="1" type="ORF">MM415A00492_0018</name>
</gene>
<name>A0A6M3KK89_9ZZZZ</name>
<accession>A0A6M3KK89</accession>
<reference evidence="1" key="1">
    <citation type="submission" date="2020-03" db="EMBL/GenBank/DDBJ databases">
        <title>The deep terrestrial virosphere.</title>
        <authorList>
            <person name="Holmfeldt K."/>
            <person name="Nilsson E."/>
            <person name="Simone D."/>
            <person name="Lopez-Fernandez M."/>
            <person name="Wu X."/>
            <person name="de Brujin I."/>
            <person name="Lundin D."/>
            <person name="Andersson A."/>
            <person name="Bertilsson S."/>
            <person name="Dopson M."/>
        </authorList>
    </citation>
    <scope>NUCLEOTIDE SEQUENCE</scope>
    <source>
        <strain evidence="1">MM415A00492</strain>
    </source>
</reference>
<organism evidence="1">
    <name type="scientific">viral metagenome</name>
    <dbReference type="NCBI Taxonomy" id="1070528"/>
    <lineage>
        <taxon>unclassified sequences</taxon>
        <taxon>metagenomes</taxon>
        <taxon>organismal metagenomes</taxon>
    </lineage>
</organism>
<dbReference type="AlphaFoldDB" id="A0A6M3KK89"/>
<sequence>MKEQAKGLIAALRELNTEGMVCDSVMPCHWWEKYYPEWKNLCCTFTYCPGCGKTLNWGWERLKKKEI</sequence>
<proteinExistence type="predicted"/>
<evidence type="ECO:0000313" key="1">
    <source>
        <dbReference type="EMBL" id="QJA81808.1"/>
    </source>
</evidence>
<dbReference type="EMBL" id="MT142470">
    <property type="protein sequence ID" value="QJA81808.1"/>
    <property type="molecule type" value="Genomic_DNA"/>
</dbReference>